<sequence length="136" mass="16177">MFLENLYTKVFPNLRGRYRLMESKFHDNRILLEFEPVGYKTIPETGVKLREAIYEVLDFVKKLHVHDILRSIDRGGNDECKEAGDNWMICNLMNDSRIRFDLSESARNFRDKLTCRNPENRLTAVDALKDEWFNDM</sequence>
<dbReference type="Gene3D" id="1.10.510.10">
    <property type="entry name" value="Transferase(Phosphotransferase) domain 1"/>
    <property type="match status" value="1"/>
</dbReference>
<dbReference type="GO" id="GO:0016301">
    <property type="term" value="F:kinase activity"/>
    <property type="evidence" value="ECO:0007669"/>
    <property type="project" value="UniProtKB-KW"/>
</dbReference>
<name>A0A8H3KSQ7_9GLOM</name>
<dbReference type="OrthoDB" id="2436484at2759"/>
<dbReference type="Proteomes" id="UP000615446">
    <property type="component" value="Unassembled WGS sequence"/>
</dbReference>
<keyword evidence="1" id="KW-0808">Transferase</keyword>
<comment type="caution">
    <text evidence="1">The sequence shown here is derived from an EMBL/GenBank/DDBJ whole genome shotgun (WGS) entry which is preliminary data.</text>
</comment>
<evidence type="ECO:0000313" key="1">
    <source>
        <dbReference type="EMBL" id="GES73435.1"/>
    </source>
</evidence>
<dbReference type="InterPro" id="IPR011009">
    <property type="entry name" value="Kinase-like_dom_sf"/>
</dbReference>
<accession>A0A8H3KSQ7</accession>
<proteinExistence type="predicted"/>
<reference evidence="1" key="1">
    <citation type="submission" date="2019-10" db="EMBL/GenBank/DDBJ databases">
        <title>Conservation and host-specific expression of non-tandemly repeated heterogenous ribosome RNA gene in arbuscular mycorrhizal fungi.</title>
        <authorList>
            <person name="Maeda T."/>
            <person name="Kobayashi Y."/>
            <person name="Nakagawa T."/>
            <person name="Ezawa T."/>
            <person name="Yamaguchi K."/>
            <person name="Bino T."/>
            <person name="Nishimoto Y."/>
            <person name="Shigenobu S."/>
            <person name="Kawaguchi M."/>
        </authorList>
    </citation>
    <scope>NUCLEOTIDE SEQUENCE</scope>
    <source>
        <strain evidence="1">HR1</strain>
    </source>
</reference>
<keyword evidence="1" id="KW-0418">Kinase</keyword>
<dbReference type="EMBL" id="BLAL01000006">
    <property type="protein sequence ID" value="GES73435.1"/>
    <property type="molecule type" value="Genomic_DNA"/>
</dbReference>
<protein>
    <submittedName>
        <fullName evidence="1">Kinase-like domain-containing protein</fullName>
    </submittedName>
</protein>
<organism evidence="1 2">
    <name type="scientific">Rhizophagus clarus</name>
    <dbReference type="NCBI Taxonomy" id="94130"/>
    <lineage>
        <taxon>Eukaryota</taxon>
        <taxon>Fungi</taxon>
        <taxon>Fungi incertae sedis</taxon>
        <taxon>Mucoromycota</taxon>
        <taxon>Glomeromycotina</taxon>
        <taxon>Glomeromycetes</taxon>
        <taxon>Glomerales</taxon>
        <taxon>Glomeraceae</taxon>
        <taxon>Rhizophagus</taxon>
    </lineage>
</organism>
<dbReference type="AlphaFoldDB" id="A0A8H3KSQ7"/>
<evidence type="ECO:0000313" key="2">
    <source>
        <dbReference type="Proteomes" id="UP000615446"/>
    </source>
</evidence>
<dbReference type="SUPFAM" id="SSF56112">
    <property type="entry name" value="Protein kinase-like (PK-like)"/>
    <property type="match status" value="1"/>
</dbReference>
<gene>
    <name evidence="1" type="ORF">RCL2_000097000</name>
</gene>